<evidence type="ECO:0000313" key="1">
    <source>
        <dbReference type="EMBL" id="ATQ56555.1"/>
    </source>
</evidence>
<organism evidence="1 2">
    <name type="scientific">Paracoccus yeei</name>
    <dbReference type="NCBI Taxonomy" id="147645"/>
    <lineage>
        <taxon>Bacteria</taxon>
        <taxon>Pseudomonadati</taxon>
        <taxon>Pseudomonadota</taxon>
        <taxon>Alphaproteobacteria</taxon>
        <taxon>Rhodobacterales</taxon>
        <taxon>Paracoccaceae</taxon>
        <taxon>Paracoccus</taxon>
    </lineage>
</organism>
<protein>
    <recommendedName>
        <fullName evidence="3">DUF3168 domain-containing protein</fullName>
    </recommendedName>
</protein>
<gene>
    <name evidence="1" type="ORF">PYTT13_12635</name>
</gene>
<dbReference type="Proteomes" id="UP000229314">
    <property type="component" value="Chromosome"/>
</dbReference>
<proteinExistence type="predicted"/>
<sequence>MHPRQQLRSEIVALLRAALPDEIPVLDSQVSDVEKNPVSVLIYSAGESIERVAGAGSRGNTPIRRRMQTAVVVVSAFPGDGPDAFEQADDVSRTIEIAMNAPFDPGLDLIATDTSQAAGEETIVQVSMLYETVMTDTMEN</sequence>
<reference evidence="1 2" key="1">
    <citation type="submission" date="2017-10" db="EMBL/GenBank/DDBJ databases">
        <title>Complete genome sequence of Paracoccus yeei TT13 isolated from human skin.</title>
        <authorList>
            <person name="Lee K."/>
            <person name="Lim J.Y."/>
            <person name="Hwang I."/>
        </authorList>
    </citation>
    <scope>NUCLEOTIDE SEQUENCE [LARGE SCALE GENOMIC DNA]</scope>
    <source>
        <strain evidence="1 2">TT13</strain>
    </source>
</reference>
<dbReference type="EMBL" id="CP024422">
    <property type="protein sequence ID" value="ATQ56555.1"/>
    <property type="molecule type" value="Genomic_DNA"/>
</dbReference>
<dbReference type="AlphaFoldDB" id="A0A2D2C226"/>
<accession>A0A2D2C226</accession>
<name>A0A2D2C226_9RHOB</name>
<dbReference type="RefSeq" id="WP_099649349.1">
    <property type="nucleotide sequence ID" value="NZ_CP024422.1"/>
</dbReference>
<dbReference type="GeneID" id="78898495"/>
<evidence type="ECO:0000313" key="2">
    <source>
        <dbReference type="Proteomes" id="UP000229314"/>
    </source>
</evidence>
<evidence type="ECO:0008006" key="3">
    <source>
        <dbReference type="Google" id="ProtNLM"/>
    </source>
</evidence>